<dbReference type="Pfam" id="PF00582">
    <property type="entry name" value="Usp"/>
    <property type="match status" value="1"/>
</dbReference>
<feature type="domain" description="UspA" evidence="2">
    <location>
        <begin position="4"/>
        <end position="145"/>
    </location>
</feature>
<evidence type="ECO:0000256" key="1">
    <source>
        <dbReference type="ARBA" id="ARBA00008791"/>
    </source>
</evidence>
<comment type="similarity">
    <text evidence="1">Belongs to the universal stress protein A family.</text>
</comment>
<dbReference type="SUPFAM" id="SSF52402">
    <property type="entry name" value="Adenine nucleotide alpha hydrolases-like"/>
    <property type="match status" value="1"/>
</dbReference>
<dbReference type="CDD" id="cd00293">
    <property type="entry name" value="USP-like"/>
    <property type="match status" value="1"/>
</dbReference>
<dbReference type="InterPro" id="IPR006015">
    <property type="entry name" value="Universal_stress_UspA"/>
</dbReference>
<dbReference type="Gene3D" id="3.40.50.12370">
    <property type="match status" value="1"/>
</dbReference>
<reference evidence="3" key="1">
    <citation type="submission" date="2020-06" db="EMBL/GenBank/DDBJ databases">
        <title>Legume-microbial interactions unlock mineral nutrients during tropical forest succession.</title>
        <authorList>
            <person name="Epihov D.Z."/>
        </authorList>
    </citation>
    <scope>NUCLEOTIDE SEQUENCE [LARGE SCALE GENOMIC DNA]</scope>
    <source>
        <strain evidence="3">Pan2503</strain>
    </source>
</reference>
<accession>A0A7V8NQ47</accession>
<evidence type="ECO:0000259" key="2">
    <source>
        <dbReference type="Pfam" id="PF00582"/>
    </source>
</evidence>
<organism evidence="3 4">
    <name type="scientific">Candidatus Acidiferrum panamense</name>
    <dbReference type="NCBI Taxonomy" id="2741543"/>
    <lineage>
        <taxon>Bacteria</taxon>
        <taxon>Pseudomonadati</taxon>
        <taxon>Acidobacteriota</taxon>
        <taxon>Terriglobia</taxon>
        <taxon>Candidatus Acidiferrales</taxon>
        <taxon>Candidatus Acidiferrum</taxon>
    </lineage>
</organism>
<dbReference type="EMBL" id="JACDQQ010001006">
    <property type="protein sequence ID" value="MBA0085400.1"/>
    <property type="molecule type" value="Genomic_DNA"/>
</dbReference>
<proteinExistence type="inferred from homology"/>
<dbReference type="PANTHER" id="PTHR46268:SF6">
    <property type="entry name" value="UNIVERSAL STRESS PROTEIN UP12"/>
    <property type="match status" value="1"/>
</dbReference>
<gene>
    <name evidence="3" type="ORF">HRJ53_10420</name>
</gene>
<feature type="non-terminal residue" evidence="3">
    <location>
        <position position="173"/>
    </location>
</feature>
<dbReference type="PRINTS" id="PR01438">
    <property type="entry name" value="UNVRSLSTRESS"/>
</dbReference>
<evidence type="ECO:0000313" key="3">
    <source>
        <dbReference type="EMBL" id="MBA0085400.1"/>
    </source>
</evidence>
<dbReference type="InterPro" id="IPR006016">
    <property type="entry name" value="UspA"/>
</dbReference>
<dbReference type="PIRSF" id="PIRSF006276">
    <property type="entry name" value="UspA"/>
    <property type="match status" value="1"/>
</dbReference>
<protein>
    <submittedName>
        <fullName evidence="3">Universal stress protein</fullName>
    </submittedName>
</protein>
<evidence type="ECO:0000313" key="4">
    <source>
        <dbReference type="Proteomes" id="UP000567293"/>
    </source>
</evidence>
<keyword evidence="4" id="KW-1185">Reference proteome</keyword>
<sequence length="173" mass="19375">MLTIERILCPVDFSEFSDRACDYAHSFARHFGAKLFVLHVAEPFVPIDPSYISPSLIDQIYAQKIADAEEKVRELAARQNWNDVEHEVVLERGAVADAILRFVEGNNIDLITMGTHGRRGLDRLVLGSVTERILRTARPPVLAVHSLPQGSGAREGPVQFRKILYCTDFSDNS</sequence>
<name>A0A7V8NQ47_9BACT</name>
<dbReference type="PANTHER" id="PTHR46268">
    <property type="entry name" value="STRESS RESPONSE PROTEIN NHAX"/>
    <property type="match status" value="1"/>
</dbReference>
<dbReference type="AlphaFoldDB" id="A0A7V8NQ47"/>
<dbReference type="Proteomes" id="UP000567293">
    <property type="component" value="Unassembled WGS sequence"/>
</dbReference>
<comment type="caution">
    <text evidence="3">The sequence shown here is derived from an EMBL/GenBank/DDBJ whole genome shotgun (WGS) entry which is preliminary data.</text>
</comment>